<feature type="transmembrane region" description="Helical" evidence="1">
    <location>
        <begin position="160"/>
        <end position="185"/>
    </location>
</feature>
<comment type="caution">
    <text evidence="2">The sequence shown here is derived from an EMBL/GenBank/DDBJ whole genome shotgun (WGS) entry which is preliminary data.</text>
</comment>
<keyword evidence="3" id="KW-1185">Reference proteome</keyword>
<gene>
    <name evidence="2" type="ORF">C1645_821859</name>
</gene>
<keyword evidence="1" id="KW-0472">Membrane</keyword>
<feature type="transmembrane region" description="Helical" evidence="1">
    <location>
        <begin position="75"/>
        <end position="96"/>
    </location>
</feature>
<keyword evidence="1" id="KW-1133">Transmembrane helix</keyword>
<keyword evidence="1" id="KW-0812">Transmembrane</keyword>
<dbReference type="OrthoDB" id="2346254at2759"/>
<evidence type="ECO:0000256" key="1">
    <source>
        <dbReference type="SAM" id="Phobius"/>
    </source>
</evidence>
<evidence type="ECO:0000313" key="2">
    <source>
        <dbReference type="EMBL" id="RIA91618.1"/>
    </source>
</evidence>
<evidence type="ECO:0000313" key="3">
    <source>
        <dbReference type="Proteomes" id="UP000265703"/>
    </source>
</evidence>
<dbReference type="EMBL" id="QKYT01000148">
    <property type="protein sequence ID" value="RIA91618.1"/>
    <property type="molecule type" value="Genomic_DNA"/>
</dbReference>
<feature type="transmembrane region" description="Helical" evidence="1">
    <location>
        <begin position="116"/>
        <end position="140"/>
    </location>
</feature>
<organism evidence="2 3">
    <name type="scientific">Glomus cerebriforme</name>
    <dbReference type="NCBI Taxonomy" id="658196"/>
    <lineage>
        <taxon>Eukaryota</taxon>
        <taxon>Fungi</taxon>
        <taxon>Fungi incertae sedis</taxon>
        <taxon>Mucoromycota</taxon>
        <taxon>Glomeromycotina</taxon>
        <taxon>Glomeromycetes</taxon>
        <taxon>Glomerales</taxon>
        <taxon>Glomeraceae</taxon>
        <taxon>Glomus</taxon>
    </lineage>
</organism>
<name>A0A397SZY1_9GLOM</name>
<accession>A0A397SZY1</accession>
<dbReference type="Proteomes" id="UP000265703">
    <property type="component" value="Unassembled WGS sequence"/>
</dbReference>
<reference evidence="2 3" key="1">
    <citation type="submission" date="2018-06" db="EMBL/GenBank/DDBJ databases">
        <title>Comparative genomics reveals the genomic features of Rhizophagus irregularis, R. cerebriforme, R. diaphanum and Gigaspora rosea, and their symbiotic lifestyle signature.</title>
        <authorList>
            <person name="Morin E."/>
            <person name="San Clemente H."/>
            <person name="Chen E.C.H."/>
            <person name="De La Providencia I."/>
            <person name="Hainaut M."/>
            <person name="Kuo A."/>
            <person name="Kohler A."/>
            <person name="Murat C."/>
            <person name="Tang N."/>
            <person name="Roy S."/>
            <person name="Loubradou J."/>
            <person name="Henrissat B."/>
            <person name="Grigoriev I.V."/>
            <person name="Corradi N."/>
            <person name="Roux C."/>
            <person name="Martin F.M."/>
        </authorList>
    </citation>
    <scope>NUCLEOTIDE SEQUENCE [LARGE SCALE GENOMIC DNA]</scope>
    <source>
        <strain evidence="2 3">DAOM 227022</strain>
    </source>
</reference>
<proteinExistence type="predicted"/>
<dbReference type="AlphaFoldDB" id="A0A397SZY1"/>
<sequence>MAIGSIIYLIKVKKQPFFFPSTRRRGWLRCRPLHSYHLLVVCFMFFEAIHLMALIYESYPTIAAAEVGNIAKNVIGNASAIFYAVSIVCSTPSVTLNENYELSIENKGPNARLVDIIGIILSLLPMITGFLIAFLTGHFAEIDNIQMANLFFRLNYLFEIVWQISYLTTLAYLYYKLMIVIKYYVKILEGRRGTSEITDENQLKKAKKCTKNVS</sequence>
<feature type="transmembrane region" description="Helical" evidence="1">
    <location>
        <begin position="33"/>
        <end position="55"/>
    </location>
</feature>
<protein>
    <submittedName>
        <fullName evidence="2">Uncharacterized protein</fullName>
    </submittedName>
</protein>